<organism evidence="2 3">
    <name type="scientific">Gottfriedia solisilvae</name>
    <dbReference type="NCBI Taxonomy" id="1516104"/>
    <lineage>
        <taxon>Bacteria</taxon>
        <taxon>Bacillati</taxon>
        <taxon>Bacillota</taxon>
        <taxon>Bacilli</taxon>
        <taxon>Bacillales</taxon>
        <taxon>Bacillaceae</taxon>
        <taxon>Gottfriedia</taxon>
    </lineage>
</organism>
<accession>A0A8J3EYW5</accession>
<evidence type="ECO:0000313" key="2">
    <source>
        <dbReference type="EMBL" id="GGI14344.1"/>
    </source>
</evidence>
<dbReference type="Proteomes" id="UP000626244">
    <property type="component" value="Unassembled WGS sequence"/>
</dbReference>
<reference evidence="3" key="1">
    <citation type="journal article" date="2019" name="Int. J. Syst. Evol. Microbiol.">
        <title>The Global Catalogue of Microorganisms (GCM) 10K type strain sequencing project: providing services to taxonomists for standard genome sequencing and annotation.</title>
        <authorList>
            <consortium name="The Broad Institute Genomics Platform"/>
            <consortium name="The Broad Institute Genome Sequencing Center for Infectious Disease"/>
            <person name="Wu L."/>
            <person name="Ma J."/>
        </authorList>
    </citation>
    <scope>NUCLEOTIDE SEQUENCE [LARGE SCALE GENOMIC DNA]</scope>
    <source>
        <strain evidence="3">CGMCC 1.14993</strain>
    </source>
</reference>
<evidence type="ECO:0000313" key="3">
    <source>
        <dbReference type="Proteomes" id="UP000626244"/>
    </source>
</evidence>
<evidence type="ECO:0000256" key="1">
    <source>
        <dbReference type="SAM" id="MobiDB-lite"/>
    </source>
</evidence>
<gene>
    <name evidence="2" type="ORF">GCM10007380_22470</name>
</gene>
<keyword evidence="3" id="KW-1185">Reference proteome</keyword>
<sequence length="44" mass="4779">MGLAKAGETPQDVGHAFDTTGRRGFSMPTFFEEAQRTPHGKRAS</sequence>
<dbReference type="AlphaFoldDB" id="A0A8J3EYW5"/>
<dbReference type="EMBL" id="BMHB01000001">
    <property type="protein sequence ID" value="GGI14344.1"/>
    <property type="molecule type" value="Genomic_DNA"/>
</dbReference>
<feature type="region of interest" description="Disordered" evidence="1">
    <location>
        <begin position="1"/>
        <end position="44"/>
    </location>
</feature>
<comment type="caution">
    <text evidence="2">The sequence shown here is derived from an EMBL/GenBank/DDBJ whole genome shotgun (WGS) entry which is preliminary data.</text>
</comment>
<name>A0A8J3EYW5_9BACI</name>
<proteinExistence type="predicted"/>
<protein>
    <submittedName>
        <fullName evidence="2">Uncharacterized protein</fullName>
    </submittedName>
</protein>